<gene>
    <name evidence="2" type="ORF">E1181_16075</name>
</gene>
<protein>
    <submittedName>
        <fullName evidence="2">Uncharacterized protein</fullName>
    </submittedName>
</protein>
<keyword evidence="3" id="KW-1185">Reference proteome</keyword>
<accession>A0A4R4VH91</accession>
<proteinExistence type="predicted"/>
<dbReference type="RefSeq" id="WP_132675622.1">
    <property type="nucleotide sequence ID" value="NZ_SMKS01000026.1"/>
</dbReference>
<organism evidence="2 3">
    <name type="scientific">Saccharopolyspora terrae</name>
    <dbReference type="NCBI Taxonomy" id="2530384"/>
    <lineage>
        <taxon>Bacteria</taxon>
        <taxon>Bacillati</taxon>
        <taxon>Actinomycetota</taxon>
        <taxon>Actinomycetes</taxon>
        <taxon>Pseudonocardiales</taxon>
        <taxon>Pseudonocardiaceae</taxon>
        <taxon>Saccharopolyspora</taxon>
    </lineage>
</organism>
<dbReference type="EMBL" id="SMKS01000026">
    <property type="protein sequence ID" value="TDD05008.1"/>
    <property type="molecule type" value="Genomic_DNA"/>
</dbReference>
<evidence type="ECO:0000256" key="1">
    <source>
        <dbReference type="SAM" id="MobiDB-lite"/>
    </source>
</evidence>
<dbReference type="Proteomes" id="UP000295674">
    <property type="component" value="Unassembled WGS sequence"/>
</dbReference>
<dbReference type="OrthoDB" id="3366024at2"/>
<evidence type="ECO:0000313" key="3">
    <source>
        <dbReference type="Proteomes" id="UP000295674"/>
    </source>
</evidence>
<dbReference type="AlphaFoldDB" id="A0A4R4VH91"/>
<evidence type="ECO:0000313" key="2">
    <source>
        <dbReference type="EMBL" id="TDD05008.1"/>
    </source>
</evidence>
<reference evidence="2 3" key="1">
    <citation type="submission" date="2019-03" db="EMBL/GenBank/DDBJ databases">
        <title>Draft genome sequences of novel Actinobacteria.</title>
        <authorList>
            <person name="Sahin N."/>
            <person name="Ay H."/>
            <person name="Saygin H."/>
        </authorList>
    </citation>
    <scope>NUCLEOTIDE SEQUENCE [LARGE SCALE GENOMIC DNA]</scope>
    <source>
        <strain evidence="2 3">16K309</strain>
    </source>
</reference>
<comment type="caution">
    <text evidence="2">The sequence shown here is derived from an EMBL/GenBank/DDBJ whole genome shotgun (WGS) entry which is preliminary data.</text>
</comment>
<name>A0A4R4VH91_9PSEU</name>
<feature type="compositionally biased region" description="Basic and acidic residues" evidence="1">
    <location>
        <begin position="61"/>
        <end position="70"/>
    </location>
</feature>
<feature type="region of interest" description="Disordered" evidence="1">
    <location>
        <begin position="59"/>
        <end position="123"/>
    </location>
</feature>
<sequence>MAVDDTWAWLADGAYASEAVGKRPFDAVQCHDVIGQLDDLETGGQPALPVRRTRWPGVNHDWQRRGDGRASRLASFDTTRDRCARAAPRRQRRGDQRPTTVVGAIASREGGPFAFPGDLADRW</sequence>